<dbReference type="EMBL" id="CP139487">
    <property type="protein sequence ID" value="WPU66190.1"/>
    <property type="molecule type" value="Genomic_DNA"/>
</dbReference>
<gene>
    <name evidence="1" type="ORF">SOO65_05475</name>
</gene>
<name>A0AAX4HS58_9BACT</name>
<proteinExistence type="predicted"/>
<protein>
    <submittedName>
        <fullName evidence="1">Uncharacterized protein</fullName>
    </submittedName>
</protein>
<accession>A0AAX4HS58</accession>
<evidence type="ECO:0000313" key="2">
    <source>
        <dbReference type="Proteomes" id="UP001324634"/>
    </source>
</evidence>
<dbReference type="Proteomes" id="UP001324634">
    <property type="component" value="Chromosome"/>
</dbReference>
<evidence type="ECO:0000313" key="1">
    <source>
        <dbReference type="EMBL" id="WPU66190.1"/>
    </source>
</evidence>
<organism evidence="1 2">
    <name type="scientific">Peredibacter starrii</name>
    <dbReference type="NCBI Taxonomy" id="28202"/>
    <lineage>
        <taxon>Bacteria</taxon>
        <taxon>Pseudomonadati</taxon>
        <taxon>Bdellovibrionota</taxon>
        <taxon>Bacteriovoracia</taxon>
        <taxon>Bacteriovoracales</taxon>
        <taxon>Bacteriovoracaceae</taxon>
        <taxon>Peredibacter</taxon>
    </lineage>
</organism>
<sequence length="432" mass="50912">MMFDTTPEFNQSERTVNVLIATPQRSEHAYQYDLNSGQRFYSHTYCKQKDIWHKHEGSLHRPPFAIGYIPRVLDQLGEPQKIIVFSNRSNYASAVAYNYFKTKIVGAYVEQICPEGNCIGKSNWLSRLVFIGVDEEDTSLAPINTVADFAQVFKWESAKAHLENLDGLNSIGDELYPSIRIGNLIEYNEAFDFFKKRSIFLTDVELKKIQKGCYALYDSLWDDVGKERPEDKSAMTKEEMKSKVKLIEEMKKKKLPIGFAARLGVFTKKYYNEISTCEKFVYHGNINRDREKFWFLSYMGIYFRLHREGYFYDCRSKTWKRNTLNAQGELVYDLKAEIGECKDADIDRAMEYLPNFLSGIKGEKEFYKFLEYDNYTFGTHQKLYSWVRVKARRFDCGKDPNIEVRKETRVFPEEVSWKVRYNKDTYDDKIIY</sequence>
<reference evidence="1 2" key="1">
    <citation type="submission" date="2023-11" db="EMBL/GenBank/DDBJ databases">
        <title>Peredibacter starrii A3.12.</title>
        <authorList>
            <person name="Mitchell R.J."/>
        </authorList>
    </citation>
    <scope>NUCLEOTIDE SEQUENCE [LARGE SCALE GENOMIC DNA]</scope>
    <source>
        <strain evidence="1 2">A3.12</strain>
    </source>
</reference>
<dbReference type="AlphaFoldDB" id="A0AAX4HS58"/>
<keyword evidence="2" id="KW-1185">Reference proteome</keyword>
<dbReference type="KEGG" id="psti:SOO65_05475"/>
<dbReference type="RefSeq" id="WP_321398147.1">
    <property type="nucleotide sequence ID" value="NZ_CP139487.1"/>
</dbReference>